<evidence type="ECO:0000259" key="15">
    <source>
        <dbReference type="Pfam" id="PF08409"/>
    </source>
</evidence>
<gene>
    <name evidence="16" type="primary">TMTC4</name>
    <name evidence="16" type="synonym">tmtc4</name>
</gene>
<keyword evidence="10" id="KW-0256">Endoplasmic reticulum</keyword>
<reference evidence="16" key="2">
    <citation type="submission" date="2025-08" db="UniProtKB">
        <authorList>
            <consortium name="Ensembl"/>
        </authorList>
    </citation>
    <scope>IDENTIFICATION</scope>
</reference>
<organism evidence="16 17">
    <name type="scientific">Nothobranchius furzeri</name>
    <name type="common">Turquoise killifish</name>
    <dbReference type="NCBI Taxonomy" id="105023"/>
    <lineage>
        <taxon>Eukaryota</taxon>
        <taxon>Metazoa</taxon>
        <taxon>Chordata</taxon>
        <taxon>Craniata</taxon>
        <taxon>Vertebrata</taxon>
        <taxon>Euteleostomi</taxon>
        <taxon>Actinopterygii</taxon>
        <taxon>Neopterygii</taxon>
        <taxon>Teleostei</taxon>
        <taxon>Neoteleostei</taxon>
        <taxon>Acanthomorphata</taxon>
        <taxon>Ovalentaria</taxon>
        <taxon>Atherinomorphae</taxon>
        <taxon>Cyprinodontiformes</taxon>
        <taxon>Nothobranchiidae</taxon>
        <taxon>Nothobranchius</taxon>
    </lineage>
</organism>
<comment type="pathway">
    <text evidence="3">Protein modification; protein glycosylation.</text>
</comment>
<dbReference type="EC" id="2.4.1.109" evidence="5"/>
<reference evidence="16" key="1">
    <citation type="submission" date="2014-08" db="EMBL/GenBank/DDBJ databases">
        <authorList>
            <person name="Senf B."/>
            <person name="Petzold A."/>
            <person name="Downie B.R."/>
            <person name="Koch P."/>
            <person name="Platzer M."/>
        </authorList>
    </citation>
    <scope>NUCLEOTIDE SEQUENCE [LARGE SCALE GENOMIC DNA]</scope>
    <source>
        <strain evidence="16">GRZ</strain>
    </source>
</reference>
<dbReference type="Ensembl" id="ENSNFUT00015034988.1">
    <property type="protein sequence ID" value="ENSNFUP00015033483.1"/>
    <property type="gene ID" value="ENSNFUG00015016362.1"/>
</dbReference>
<evidence type="ECO:0000256" key="7">
    <source>
        <dbReference type="ARBA" id="ARBA00022692"/>
    </source>
</evidence>
<dbReference type="GeneTree" id="ENSGT00940000158521"/>
<feature type="transmembrane region" description="Helical" evidence="14">
    <location>
        <begin position="113"/>
        <end position="134"/>
    </location>
</feature>
<dbReference type="GO" id="GO:0005783">
    <property type="term" value="C:endoplasmic reticulum"/>
    <property type="evidence" value="ECO:0007669"/>
    <property type="project" value="UniProtKB-SubCell"/>
</dbReference>
<dbReference type="UniPathway" id="UPA00378"/>
<dbReference type="PROSITE" id="PS50005">
    <property type="entry name" value="TPR"/>
    <property type="match status" value="4"/>
</dbReference>
<feature type="transmembrane region" description="Helical" evidence="14">
    <location>
        <begin position="381"/>
        <end position="402"/>
    </location>
</feature>
<feature type="transmembrane region" description="Helical" evidence="14">
    <location>
        <begin position="199"/>
        <end position="216"/>
    </location>
</feature>
<keyword evidence="12 14" id="KW-0472">Membrane</keyword>
<feature type="repeat" description="TPR" evidence="13">
    <location>
        <begin position="546"/>
        <end position="579"/>
    </location>
</feature>
<dbReference type="InterPro" id="IPR013618">
    <property type="entry name" value="TMTC_DUF1736"/>
</dbReference>
<feature type="repeat" description="TPR" evidence="13">
    <location>
        <begin position="512"/>
        <end position="545"/>
    </location>
</feature>
<evidence type="ECO:0000313" key="17">
    <source>
        <dbReference type="Proteomes" id="UP000694548"/>
    </source>
</evidence>
<evidence type="ECO:0000256" key="4">
    <source>
        <dbReference type="ARBA" id="ARBA00007882"/>
    </source>
</evidence>
<proteinExistence type="inferred from homology"/>
<evidence type="ECO:0000256" key="3">
    <source>
        <dbReference type="ARBA" id="ARBA00004922"/>
    </source>
</evidence>
<evidence type="ECO:0000256" key="6">
    <source>
        <dbReference type="ARBA" id="ARBA00022679"/>
    </source>
</evidence>
<comment type="similarity">
    <text evidence="4">Belongs to the TMTC family.</text>
</comment>
<dbReference type="SUPFAM" id="SSF48452">
    <property type="entry name" value="TPR-like"/>
    <property type="match status" value="1"/>
</dbReference>
<evidence type="ECO:0000256" key="14">
    <source>
        <dbReference type="SAM" id="Phobius"/>
    </source>
</evidence>
<dbReference type="PANTHER" id="PTHR44227">
    <property type="match status" value="1"/>
</dbReference>
<keyword evidence="8" id="KW-0677">Repeat</keyword>
<dbReference type="SMART" id="SM00028">
    <property type="entry name" value="TPR"/>
    <property type="match status" value="4"/>
</dbReference>
<dbReference type="PANTHER" id="PTHR44227:SF3">
    <property type="entry name" value="PROTEIN O-MANNOSYL-TRANSFERASE TMTC4"/>
    <property type="match status" value="1"/>
</dbReference>
<comment type="subcellular location">
    <subcellularLocation>
        <location evidence="2">Endoplasmic reticulum</location>
    </subcellularLocation>
    <subcellularLocation>
        <location evidence="1">Membrane</location>
        <topology evidence="1">Multi-pass membrane protein</topology>
    </subcellularLocation>
</comment>
<dbReference type="InterPro" id="IPR052346">
    <property type="entry name" value="O-mannosyl-transferase_TMTC"/>
</dbReference>
<evidence type="ECO:0000256" key="10">
    <source>
        <dbReference type="ARBA" id="ARBA00022824"/>
    </source>
</evidence>
<evidence type="ECO:0000256" key="2">
    <source>
        <dbReference type="ARBA" id="ARBA00004240"/>
    </source>
</evidence>
<dbReference type="Proteomes" id="UP000694548">
    <property type="component" value="Chromosome sgr14"/>
</dbReference>
<evidence type="ECO:0000256" key="9">
    <source>
        <dbReference type="ARBA" id="ARBA00022803"/>
    </source>
</evidence>
<feature type="transmembrane region" description="Helical" evidence="14">
    <location>
        <begin position="222"/>
        <end position="243"/>
    </location>
</feature>
<dbReference type="AlphaFoldDB" id="A0A8C6MJ70"/>
<dbReference type="GO" id="GO:0004169">
    <property type="term" value="F:dolichyl-phosphate-mannose-protein mannosyltransferase activity"/>
    <property type="evidence" value="ECO:0007669"/>
    <property type="project" value="UniProtKB-EC"/>
</dbReference>
<feature type="transmembrane region" description="Helical" evidence="14">
    <location>
        <begin position="350"/>
        <end position="369"/>
    </location>
</feature>
<reference evidence="16" key="3">
    <citation type="submission" date="2025-09" db="UniProtKB">
        <authorList>
            <consortium name="Ensembl"/>
        </authorList>
    </citation>
    <scope>IDENTIFICATION</scope>
</reference>
<feature type="transmembrane region" description="Helical" evidence="14">
    <location>
        <begin position="264"/>
        <end position="283"/>
    </location>
</feature>
<evidence type="ECO:0000256" key="13">
    <source>
        <dbReference type="PROSITE-ProRule" id="PRU00339"/>
    </source>
</evidence>
<accession>A0A8C6MJ70</accession>
<dbReference type="Pfam" id="PF13181">
    <property type="entry name" value="TPR_8"/>
    <property type="match status" value="1"/>
</dbReference>
<keyword evidence="6" id="KW-0808">Transferase</keyword>
<evidence type="ECO:0000313" key="16">
    <source>
        <dbReference type="Ensembl" id="ENSNFUP00015033483.1"/>
    </source>
</evidence>
<name>A0A8C6MJ70_NOTFU</name>
<dbReference type="Gene3D" id="1.25.40.10">
    <property type="entry name" value="Tetratricopeptide repeat domain"/>
    <property type="match status" value="3"/>
</dbReference>
<keyword evidence="17" id="KW-1185">Reference proteome</keyword>
<feature type="repeat" description="TPR" evidence="13">
    <location>
        <begin position="606"/>
        <end position="639"/>
    </location>
</feature>
<dbReference type="GO" id="GO:0016020">
    <property type="term" value="C:membrane"/>
    <property type="evidence" value="ECO:0007669"/>
    <property type="project" value="UniProtKB-SubCell"/>
</dbReference>
<evidence type="ECO:0000256" key="12">
    <source>
        <dbReference type="ARBA" id="ARBA00023136"/>
    </source>
</evidence>
<feature type="domain" description="DUF1736" evidence="15">
    <location>
        <begin position="289"/>
        <end position="361"/>
    </location>
</feature>
<dbReference type="InterPro" id="IPR011990">
    <property type="entry name" value="TPR-like_helical_dom_sf"/>
</dbReference>
<evidence type="ECO:0000256" key="11">
    <source>
        <dbReference type="ARBA" id="ARBA00022989"/>
    </source>
</evidence>
<evidence type="ECO:0000256" key="8">
    <source>
        <dbReference type="ARBA" id="ARBA00022737"/>
    </source>
</evidence>
<dbReference type="InterPro" id="IPR019734">
    <property type="entry name" value="TPR_rpt"/>
</dbReference>
<sequence length="661" mass="74848">YMIWSAFYWDHHIPLPKLAPVQAKVAVALVALLCFLNSYDGEFVFDDSEAIVNNKDLRPATPLGSIWSNDFWGSNLSSNSSHKSYRPLTVLTFRLNYLLAGGLHPIGFHVLNITLHAVISVLMIDVFAILIGGLDCDEKGRTFNRAPKTSLLAAIFFAAHPVHTESVAGIVGRADLLCALFFQLSFLTYCRAFNKDDSFSVKWVVVSLVLCAAAMLCKEQGITVLGVNAAFDVLLICNVNVYELCQRLIFRKNLDLREMLRTRLLTRLALLGLGGLLMLYARWRIMGTGPPAFTEVDNPASFEENIFIRIVNYNYYYSLNAWLLLCPWWLCFDWSMGCVPLIMSATDWRIVLPLLLWCILIGLMNQALCSPDSQRRRTLTLGLVLLLVPFLPACNIFFRVGFVVAERVLYLSSAGYCLLLAFSLGHCCCHWTKQRKLLCVLVLALLCVYVVRCALRSHQWRSEQSLFFSALSVCPLNAKVHYNVGKNLADRGNATAAVKYYREAVRLHPNYVHAMNNLGNILKEKNELTEAEQLLSKAVSIQPDFAAAWMNLGIVQNSLGKFEEAEQSYWNAIRFRRKYPDCYYNLGRLESEGFFLHALRISPNAASCHGNLAVLYHRWGKLELAKRHYELSLKLDPKAPGTRDNYNMLQRKLDQLKRSAP</sequence>
<protein>
    <recommendedName>
        <fullName evidence="5">dolichyl-phosphate-mannose--protein mannosyltransferase</fullName>
        <ecNumber evidence="5">2.4.1.109</ecNumber>
    </recommendedName>
</protein>
<keyword evidence="7 14" id="KW-0812">Transmembrane</keyword>
<evidence type="ECO:0000256" key="5">
    <source>
        <dbReference type="ARBA" id="ARBA00012839"/>
    </source>
</evidence>
<feature type="transmembrane region" description="Helical" evidence="14">
    <location>
        <begin position="408"/>
        <end position="425"/>
    </location>
</feature>
<dbReference type="GO" id="GO:0030968">
    <property type="term" value="P:endoplasmic reticulum unfolded protein response"/>
    <property type="evidence" value="ECO:0007669"/>
    <property type="project" value="TreeGrafter"/>
</dbReference>
<dbReference type="Pfam" id="PF14559">
    <property type="entry name" value="TPR_19"/>
    <property type="match status" value="1"/>
</dbReference>
<feature type="repeat" description="TPR" evidence="13">
    <location>
        <begin position="478"/>
        <end position="511"/>
    </location>
</feature>
<keyword evidence="11 14" id="KW-1133">Transmembrane helix</keyword>
<keyword evidence="9 13" id="KW-0802">TPR repeat</keyword>
<dbReference type="Pfam" id="PF08409">
    <property type="entry name" value="TMTC_DUF1736"/>
    <property type="match status" value="1"/>
</dbReference>
<evidence type="ECO:0000256" key="1">
    <source>
        <dbReference type="ARBA" id="ARBA00004141"/>
    </source>
</evidence>
<feature type="transmembrane region" description="Helical" evidence="14">
    <location>
        <begin position="437"/>
        <end position="455"/>
    </location>
</feature>